<comment type="subcellular location">
    <subcellularLocation>
        <location evidence="1">Cell membrane</location>
        <topology evidence="1">Multi-pass membrane protein</topology>
    </subcellularLocation>
</comment>
<dbReference type="GO" id="GO:0005886">
    <property type="term" value="C:plasma membrane"/>
    <property type="evidence" value="ECO:0007669"/>
    <property type="project" value="UniProtKB-SubCell"/>
</dbReference>
<dbReference type="PANTHER" id="PTHR23517:SF2">
    <property type="entry name" value="MULTIDRUG RESISTANCE PROTEIN MDTH"/>
    <property type="match status" value="1"/>
</dbReference>
<keyword evidence="3" id="KW-1003">Cell membrane</keyword>
<feature type="transmembrane region" description="Helical" evidence="7">
    <location>
        <begin position="249"/>
        <end position="268"/>
    </location>
</feature>
<dbReference type="SUPFAM" id="SSF103473">
    <property type="entry name" value="MFS general substrate transporter"/>
    <property type="match status" value="1"/>
</dbReference>
<evidence type="ECO:0000256" key="6">
    <source>
        <dbReference type="ARBA" id="ARBA00023136"/>
    </source>
</evidence>
<dbReference type="OrthoDB" id="9764259at2"/>
<evidence type="ECO:0000256" key="5">
    <source>
        <dbReference type="ARBA" id="ARBA00022989"/>
    </source>
</evidence>
<dbReference type="Pfam" id="PF07690">
    <property type="entry name" value="MFS_1"/>
    <property type="match status" value="1"/>
</dbReference>
<feature type="transmembrane region" description="Helical" evidence="7">
    <location>
        <begin position="80"/>
        <end position="104"/>
    </location>
</feature>
<protein>
    <submittedName>
        <fullName evidence="9">Transporter, major facilitator family protein</fullName>
    </submittedName>
</protein>
<dbReference type="GO" id="GO:0022857">
    <property type="term" value="F:transmembrane transporter activity"/>
    <property type="evidence" value="ECO:0007669"/>
    <property type="project" value="InterPro"/>
</dbReference>
<evidence type="ECO:0000256" key="4">
    <source>
        <dbReference type="ARBA" id="ARBA00022692"/>
    </source>
</evidence>
<dbReference type="PANTHER" id="PTHR23517">
    <property type="entry name" value="RESISTANCE PROTEIN MDTM, PUTATIVE-RELATED-RELATED"/>
    <property type="match status" value="1"/>
</dbReference>
<keyword evidence="6 7" id="KW-0472">Membrane</keyword>
<feature type="transmembrane region" description="Helical" evidence="7">
    <location>
        <begin position="370"/>
        <end position="389"/>
    </location>
</feature>
<feature type="transmembrane region" description="Helical" evidence="7">
    <location>
        <begin position="48"/>
        <end position="68"/>
    </location>
</feature>
<dbReference type="EMBL" id="AP019379">
    <property type="protein sequence ID" value="BBI01354.1"/>
    <property type="molecule type" value="Genomic_DNA"/>
</dbReference>
<feature type="transmembrane region" description="Helical" evidence="7">
    <location>
        <begin position="304"/>
        <end position="326"/>
    </location>
</feature>
<evidence type="ECO:0000313" key="10">
    <source>
        <dbReference type="Proteomes" id="UP000317544"/>
    </source>
</evidence>
<evidence type="ECO:0000256" key="7">
    <source>
        <dbReference type="SAM" id="Phobius"/>
    </source>
</evidence>
<keyword evidence="2" id="KW-0813">Transport</keyword>
<evidence type="ECO:0000313" key="9">
    <source>
        <dbReference type="EMBL" id="BBI01354.1"/>
    </source>
</evidence>
<dbReference type="AlphaFoldDB" id="A0A455TAJ4"/>
<feature type="transmembrane region" description="Helical" evidence="7">
    <location>
        <begin position="12"/>
        <end position="42"/>
    </location>
</feature>
<accession>A0A455TAJ4</accession>
<name>A0A455TAJ4_9GAMM</name>
<gene>
    <name evidence="9" type="primary">yajR</name>
    <name evidence="9" type="ORF">BUCNMO_352</name>
</gene>
<sequence length="396" mass="45272">MKKFKKKYLDLRLIMIVCIIFALRTVGLFMVPPILSMYGIFIQNSNKLLIGACIGIYSFSQVIFQIPFSYLSDKFSREKVIIFGLILFFIGSIIAASTMSIWGIFIGRMLQGSGAISSALITLLLETVKKDNRLAAIVCVGITFSCTFVISIILAPIIVNFVGLNNLFWIMAILTIISIAIVIKFIKPMYVKDVTNNTSISIINLFRLLKNVFLLELLLNTFSISYLLTSNFFIYPEYLILMKITKENYWMFYSTIIFIACITGVPIIYHIRNYSNIRKFYLLCISFLLLSCIGLLVINNPKIFLINIQIFIFIYVVMSALLPTAINEKSPKCYKGSFMSIYNTSQFLGTFVSSLINGWLLNKYSLDSTIYMNIIIIIFCIIFNIITNFRHKIINK</sequence>
<feature type="transmembrane region" description="Helical" evidence="7">
    <location>
        <begin position="208"/>
        <end position="229"/>
    </location>
</feature>
<evidence type="ECO:0000256" key="2">
    <source>
        <dbReference type="ARBA" id="ARBA00022448"/>
    </source>
</evidence>
<feature type="transmembrane region" description="Helical" evidence="7">
    <location>
        <begin position="135"/>
        <end position="161"/>
    </location>
</feature>
<evidence type="ECO:0000259" key="8">
    <source>
        <dbReference type="PROSITE" id="PS50850"/>
    </source>
</evidence>
<dbReference type="InterPro" id="IPR036259">
    <property type="entry name" value="MFS_trans_sf"/>
</dbReference>
<feature type="transmembrane region" description="Helical" evidence="7">
    <location>
        <begin position="280"/>
        <end position="298"/>
    </location>
</feature>
<dbReference type="InterPro" id="IPR020846">
    <property type="entry name" value="MFS_dom"/>
</dbReference>
<dbReference type="Gene3D" id="1.20.1250.20">
    <property type="entry name" value="MFS general substrate transporter like domains"/>
    <property type="match status" value="1"/>
</dbReference>
<keyword evidence="10" id="KW-1185">Reference proteome</keyword>
<organism evidence="9 10">
    <name type="scientific">Buchnera aphidicola</name>
    <name type="common">Nipponaphis monzeni</name>
    <dbReference type="NCBI Taxonomy" id="2495405"/>
    <lineage>
        <taxon>Bacteria</taxon>
        <taxon>Pseudomonadati</taxon>
        <taxon>Pseudomonadota</taxon>
        <taxon>Gammaproteobacteria</taxon>
        <taxon>Enterobacterales</taxon>
        <taxon>Erwiniaceae</taxon>
        <taxon>Buchnera</taxon>
    </lineage>
</organism>
<feature type="domain" description="Major facilitator superfamily (MFS) profile" evidence="8">
    <location>
        <begin position="13"/>
        <end position="392"/>
    </location>
</feature>
<dbReference type="Proteomes" id="UP000317544">
    <property type="component" value="Chromosome"/>
</dbReference>
<dbReference type="PROSITE" id="PS50850">
    <property type="entry name" value="MFS"/>
    <property type="match status" value="1"/>
</dbReference>
<evidence type="ECO:0000256" key="3">
    <source>
        <dbReference type="ARBA" id="ARBA00022475"/>
    </source>
</evidence>
<feature type="transmembrane region" description="Helical" evidence="7">
    <location>
        <begin position="110"/>
        <end position="128"/>
    </location>
</feature>
<feature type="transmembrane region" description="Helical" evidence="7">
    <location>
        <begin position="347"/>
        <end position="364"/>
    </location>
</feature>
<dbReference type="InterPro" id="IPR011701">
    <property type="entry name" value="MFS"/>
</dbReference>
<reference evidence="9 10" key="1">
    <citation type="journal article" date="2019" name="Proc. Natl. Acad. Sci. U.S.A.">
        <title>Exaggeration and cooption of innate immunity for social defense.</title>
        <authorList>
            <person name="Kutsukake M."/>
            <person name="Moriyama M."/>
            <person name="Shigenobu S."/>
            <person name="Meng X.-Y."/>
            <person name="Nikoh N."/>
            <person name="Noda C."/>
            <person name="Kobayashi S."/>
            <person name="Fukatsu T."/>
        </authorList>
    </citation>
    <scope>NUCLEOTIDE SEQUENCE [LARGE SCALE GENOMIC DNA]</scope>
    <source>
        <strain evidence="9 10">Nmo</strain>
    </source>
</reference>
<keyword evidence="5 7" id="KW-1133">Transmembrane helix</keyword>
<keyword evidence="4 7" id="KW-0812">Transmembrane</keyword>
<dbReference type="InterPro" id="IPR050171">
    <property type="entry name" value="MFS_Transporters"/>
</dbReference>
<feature type="transmembrane region" description="Helical" evidence="7">
    <location>
        <begin position="167"/>
        <end position="187"/>
    </location>
</feature>
<dbReference type="RefSeq" id="WP_158345082.1">
    <property type="nucleotide sequence ID" value="NZ_AP019379.1"/>
</dbReference>
<evidence type="ECO:0000256" key="1">
    <source>
        <dbReference type="ARBA" id="ARBA00004651"/>
    </source>
</evidence>
<proteinExistence type="predicted"/>